<dbReference type="Pfam" id="PF03777">
    <property type="entry name" value="ChpA-C"/>
    <property type="match status" value="1"/>
</dbReference>
<keyword evidence="4 9" id="KW-0732">Signal</keyword>
<sequence length="121" mass="11699">MKLRKMAAVAAGMVVALGAAAPAMADSGAQGSATGSPGILSGNVIQVPIDIPVNVCGNTVNVIGLLNPAAGNTCANGADITPTETAATTPAATEDDTVGTVAPEDDASSIADCLCREMATS</sequence>
<comment type="caution">
    <text evidence="11">The sequence shown here is derived from an EMBL/GenBank/DDBJ whole genome shotgun (WGS) entry which is preliminary data.</text>
</comment>
<proteinExistence type="predicted"/>
<feature type="chain" id="PRO_5046769151" description="Chaplin domain-containing protein" evidence="9">
    <location>
        <begin position="26"/>
        <end position="121"/>
    </location>
</feature>
<keyword evidence="3" id="KW-0964">Secreted</keyword>
<comment type="subcellular location">
    <subcellularLocation>
        <location evidence="1">Secreted</location>
        <location evidence="1">Cell wall</location>
    </subcellularLocation>
</comment>
<evidence type="ECO:0000256" key="1">
    <source>
        <dbReference type="ARBA" id="ARBA00004191"/>
    </source>
</evidence>
<organism evidence="11 12">
    <name type="scientific">Streptomyces lannensis</name>
    <dbReference type="NCBI Taxonomy" id="766498"/>
    <lineage>
        <taxon>Bacteria</taxon>
        <taxon>Bacillati</taxon>
        <taxon>Actinomycetota</taxon>
        <taxon>Actinomycetes</taxon>
        <taxon>Kitasatosporales</taxon>
        <taxon>Streptomycetaceae</taxon>
        <taxon>Streptomyces</taxon>
    </lineage>
</organism>
<gene>
    <name evidence="11" type="ORF">GCM10022207_76880</name>
</gene>
<keyword evidence="6 7" id="KW-0034">Amyloid</keyword>
<evidence type="ECO:0000256" key="7">
    <source>
        <dbReference type="PROSITE-ProRule" id="PRU01232"/>
    </source>
</evidence>
<evidence type="ECO:0000259" key="10">
    <source>
        <dbReference type="PROSITE" id="PS51884"/>
    </source>
</evidence>
<name>A0ABP7L8W9_9ACTN</name>
<feature type="signal peptide" evidence="9">
    <location>
        <begin position="1"/>
        <end position="25"/>
    </location>
</feature>
<evidence type="ECO:0000256" key="6">
    <source>
        <dbReference type="ARBA" id="ARBA00023087"/>
    </source>
</evidence>
<dbReference type="EMBL" id="BAAAZA010000037">
    <property type="protein sequence ID" value="GAA3897137.1"/>
    <property type="molecule type" value="Genomic_DNA"/>
</dbReference>
<feature type="compositionally biased region" description="Acidic residues" evidence="8">
    <location>
        <begin position="93"/>
        <end position="103"/>
    </location>
</feature>
<evidence type="ECO:0000256" key="9">
    <source>
        <dbReference type="SAM" id="SignalP"/>
    </source>
</evidence>
<evidence type="ECO:0000256" key="8">
    <source>
        <dbReference type="SAM" id="MobiDB-lite"/>
    </source>
</evidence>
<evidence type="ECO:0000313" key="11">
    <source>
        <dbReference type="EMBL" id="GAA3897137.1"/>
    </source>
</evidence>
<reference evidence="12" key="1">
    <citation type="journal article" date="2019" name="Int. J. Syst. Evol. Microbiol.">
        <title>The Global Catalogue of Microorganisms (GCM) 10K type strain sequencing project: providing services to taxonomists for standard genome sequencing and annotation.</title>
        <authorList>
            <consortium name="The Broad Institute Genomics Platform"/>
            <consortium name="The Broad Institute Genome Sequencing Center for Infectious Disease"/>
            <person name="Wu L."/>
            <person name="Ma J."/>
        </authorList>
    </citation>
    <scope>NUCLEOTIDE SEQUENCE [LARGE SCALE GENOMIC DNA]</scope>
    <source>
        <strain evidence="12">JCM 16578</strain>
    </source>
</reference>
<dbReference type="InterPro" id="IPR005528">
    <property type="entry name" value="ChpA-H"/>
</dbReference>
<accession>A0ABP7L8W9</accession>
<keyword evidence="2" id="KW-0134">Cell wall</keyword>
<keyword evidence="12" id="KW-1185">Reference proteome</keyword>
<dbReference type="PROSITE" id="PS51884">
    <property type="entry name" value="CHAPLIN"/>
    <property type="match status" value="1"/>
</dbReference>
<protein>
    <recommendedName>
        <fullName evidence="10">Chaplin domain-containing protein</fullName>
    </recommendedName>
</protein>
<keyword evidence="5" id="KW-0130">Cell adhesion</keyword>
<feature type="domain" description="Chaplin" evidence="10">
    <location>
        <begin position="36"/>
        <end position="76"/>
    </location>
</feature>
<feature type="compositionally biased region" description="Low complexity" evidence="8">
    <location>
        <begin position="81"/>
        <end position="92"/>
    </location>
</feature>
<feature type="region of interest" description="Disordered" evidence="8">
    <location>
        <begin position="78"/>
        <end position="103"/>
    </location>
</feature>
<evidence type="ECO:0000256" key="3">
    <source>
        <dbReference type="ARBA" id="ARBA00022525"/>
    </source>
</evidence>
<evidence type="ECO:0000256" key="2">
    <source>
        <dbReference type="ARBA" id="ARBA00022512"/>
    </source>
</evidence>
<evidence type="ECO:0000313" key="12">
    <source>
        <dbReference type="Proteomes" id="UP001501563"/>
    </source>
</evidence>
<evidence type="ECO:0000256" key="4">
    <source>
        <dbReference type="ARBA" id="ARBA00022729"/>
    </source>
</evidence>
<evidence type="ECO:0000256" key="5">
    <source>
        <dbReference type="ARBA" id="ARBA00022889"/>
    </source>
</evidence>
<dbReference type="Proteomes" id="UP001501563">
    <property type="component" value="Unassembled WGS sequence"/>
</dbReference>